<evidence type="ECO:0000313" key="3">
    <source>
        <dbReference type="Proteomes" id="UP001148838"/>
    </source>
</evidence>
<reference evidence="2 3" key="1">
    <citation type="journal article" date="2022" name="Allergy">
        <title>Genome assembly and annotation of Periplaneta americana reveal a comprehensive cockroach allergen profile.</title>
        <authorList>
            <person name="Wang L."/>
            <person name="Xiong Q."/>
            <person name="Saelim N."/>
            <person name="Wang L."/>
            <person name="Nong W."/>
            <person name="Wan A.T."/>
            <person name="Shi M."/>
            <person name="Liu X."/>
            <person name="Cao Q."/>
            <person name="Hui J.H.L."/>
            <person name="Sookrung N."/>
            <person name="Leung T.F."/>
            <person name="Tungtrongchitr A."/>
            <person name="Tsui S.K.W."/>
        </authorList>
    </citation>
    <scope>NUCLEOTIDE SEQUENCE [LARGE SCALE GENOMIC DNA]</scope>
    <source>
        <strain evidence="2">PWHHKU_190912</strain>
    </source>
</reference>
<name>A0ABQ8TZ36_PERAM</name>
<accession>A0ABQ8TZ36</accession>
<feature type="compositionally biased region" description="Polar residues" evidence="1">
    <location>
        <begin position="63"/>
        <end position="80"/>
    </location>
</feature>
<dbReference type="EMBL" id="JAJSOF020000001">
    <property type="protein sequence ID" value="KAJ4452006.1"/>
    <property type="molecule type" value="Genomic_DNA"/>
</dbReference>
<evidence type="ECO:0000313" key="2">
    <source>
        <dbReference type="EMBL" id="KAJ4452006.1"/>
    </source>
</evidence>
<comment type="caution">
    <text evidence="2">The sequence shown here is derived from an EMBL/GenBank/DDBJ whole genome shotgun (WGS) entry which is preliminary data.</text>
</comment>
<proteinExistence type="predicted"/>
<protein>
    <submittedName>
        <fullName evidence="2">Uncharacterized protein</fullName>
    </submittedName>
</protein>
<evidence type="ECO:0000256" key="1">
    <source>
        <dbReference type="SAM" id="MobiDB-lite"/>
    </source>
</evidence>
<sequence>MAGLCEGGNEPPGSLKANSGDEDYKDSDRAQLQAVAELVTDLLDIVQPYNEEGGTDIRKDSDLISNEIDNSPPSTRRINTRFPYTSYNGWGDHHANHTWLDDRPPLLRHVGVRPAAGWSV</sequence>
<keyword evidence="3" id="KW-1185">Reference proteome</keyword>
<gene>
    <name evidence="2" type="ORF">ANN_03518</name>
</gene>
<dbReference type="Proteomes" id="UP001148838">
    <property type="component" value="Unassembled WGS sequence"/>
</dbReference>
<feature type="region of interest" description="Disordered" evidence="1">
    <location>
        <begin position="1"/>
        <end position="28"/>
    </location>
</feature>
<feature type="region of interest" description="Disordered" evidence="1">
    <location>
        <begin position="49"/>
        <end position="80"/>
    </location>
</feature>
<organism evidence="2 3">
    <name type="scientific">Periplaneta americana</name>
    <name type="common">American cockroach</name>
    <name type="synonym">Blatta americana</name>
    <dbReference type="NCBI Taxonomy" id="6978"/>
    <lineage>
        <taxon>Eukaryota</taxon>
        <taxon>Metazoa</taxon>
        <taxon>Ecdysozoa</taxon>
        <taxon>Arthropoda</taxon>
        <taxon>Hexapoda</taxon>
        <taxon>Insecta</taxon>
        <taxon>Pterygota</taxon>
        <taxon>Neoptera</taxon>
        <taxon>Polyneoptera</taxon>
        <taxon>Dictyoptera</taxon>
        <taxon>Blattodea</taxon>
        <taxon>Blattoidea</taxon>
        <taxon>Blattidae</taxon>
        <taxon>Blattinae</taxon>
        <taxon>Periplaneta</taxon>
    </lineage>
</organism>